<proteinExistence type="predicted"/>
<dbReference type="KEGG" id="pspc:Strain318_001512"/>
<protein>
    <submittedName>
        <fullName evidence="2">Uncharacterized protein</fullName>
    </submittedName>
</protein>
<organism evidence="2 3">
    <name type="scientific">Pseudogemmatithrix spongiicola</name>
    <dbReference type="NCBI Taxonomy" id="3062599"/>
    <lineage>
        <taxon>Bacteria</taxon>
        <taxon>Pseudomonadati</taxon>
        <taxon>Gemmatimonadota</taxon>
        <taxon>Gemmatimonadia</taxon>
        <taxon>Gemmatimonadales</taxon>
        <taxon>Gemmatimonadaceae</taxon>
        <taxon>Pseudogemmatithrix</taxon>
    </lineage>
</organism>
<dbReference type="EMBL" id="CP130613">
    <property type="protein sequence ID" value="WKW15139.1"/>
    <property type="molecule type" value="Genomic_DNA"/>
</dbReference>
<accession>A0AA49K0B3</accession>
<name>A0AA49K0B3_9BACT</name>
<gene>
    <name evidence="1" type="ORF">Strain138_001512</name>
    <name evidence="2" type="ORF">Strain318_001512</name>
</gene>
<evidence type="ECO:0000313" key="1">
    <source>
        <dbReference type="EMBL" id="WKW12230.1"/>
    </source>
</evidence>
<dbReference type="AlphaFoldDB" id="A0AA49K0B3"/>
<evidence type="ECO:0000313" key="3">
    <source>
        <dbReference type="Proteomes" id="UP001229955"/>
    </source>
</evidence>
<dbReference type="RefSeq" id="WP_367885108.1">
    <property type="nucleotide sequence ID" value="NZ_CP130612.1"/>
</dbReference>
<reference evidence="2" key="1">
    <citation type="submission" date="2023-07" db="EMBL/GenBank/DDBJ databases">
        <authorList>
            <person name="Haufschild T."/>
            <person name="Kallscheuer N."/>
            <person name="Hammer J."/>
            <person name="Kohn T."/>
            <person name="Kabuu M."/>
            <person name="Jogler M."/>
            <person name="Wohfarth N."/>
            <person name="Heuer A."/>
            <person name="Rohde M."/>
            <person name="van Teeseling M.C.F."/>
            <person name="Jogler C."/>
        </authorList>
    </citation>
    <scope>NUCLEOTIDE SEQUENCE</scope>
    <source>
        <strain evidence="1">Strain 138</strain>
        <strain evidence="2">Strain 318</strain>
    </source>
</reference>
<accession>A0AA49JUN2</accession>
<keyword evidence="3" id="KW-1185">Reference proteome</keyword>
<dbReference type="Proteomes" id="UP001229955">
    <property type="component" value="Chromosome"/>
</dbReference>
<sequence>MIPSKATPKRLSLFRELPAERRVALLTKLIAANRDTRALFIQRMVARGGGFRAVTLQSWAPAKLAAEVVRMNAQTAEDELDLLHALYVSVEPQIQETFLQAAGVKAEGAVIDESLTAPFADEDGVRRGAAAVLQRFGEDGKHYLRTIAHYNAAAWPGITALVAD</sequence>
<evidence type="ECO:0000313" key="2">
    <source>
        <dbReference type="EMBL" id="WKW15139.1"/>
    </source>
</evidence>
<dbReference type="EMBL" id="CP130612">
    <property type="protein sequence ID" value="WKW12230.1"/>
    <property type="molecule type" value="Genomic_DNA"/>
</dbReference>